<evidence type="ECO:0000259" key="1">
    <source>
        <dbReference type="Pfam" id="PF13676"/>
    </source>
</evidence>
<organism evidence="2 3">
    <name type="scientific">Bacillus cereus VD021</name>
    <dbReference type="NCBI Taxonomy" id="1053224"/>
    <lineage>
        <taxon>Bacteria</taxon>
        <taxon>Bacillati</taxon>
        <taxon>Bacillota</taxon>
        <taxon>Bacilli</taxon>
        <taxon>Bacillales</taxon>
        <taxon>Bacillaceae</taxon>
        <taxon>Bacillus</taxon>
        <taxon>Bacillus cereus group</taxon>
    </lineage>
</organism>
<evidence type="ECO:0000313" key="3">
    <source>
        <dbReference type="Proteomes" id="UP000014040"/>
    </source>
</evidence>
<dbReference type="GO" id="GO:0007165">
    <property type="term" value="P:signal transduction"/>
    <property type="evidence" value="ECO:0007669"/>
    <property type="project" value="InterPro"/>
</dbReference>
<dbReference type="InterPro" id="IPR035897">
    <property type="entry name" value="Toll_tir_struct_dom_sf"/>
</dbReference>
<dbReference type="PATRIC" id="fig|1053224.3.peg.5807"/>
<protein>
    <recommendedName>
        <fullName evidence="1">TIR domain-containing protein</fullName>
    </recommendedName>
</protein>
<dbReference type="Proteomes" id="UP000014040">
    <property type="component" value="Unassembled WGS sequence"/>
</dbReference>
<dbReference type="AlphaFoldDB" id="R8H0E4"/>
<feature type="domain" description="TIR" evidence="1">
    <location>
        <begin position="147"/>
        <end position="235"/>
    </location>
</feature>
<dbReference type="RefSeq" id="WP_016103244.1">
    <property type="nucleotide sequence ID" value="NZ_KB976285.1"/>
</dbReference>
<comment type="caution">
    <text evidence="2">The sequence shown here is derived from an EMBL/GenBank/DDBJ whole genome shotgun (WGS) entry which is preliminary data.</text>
</comment>
<name>R8H0E4_BACCE</name>
<sequence>MTAYIIHPKITFSETPQAVRFYEKCLDELLQHVPTQNILTDEVMEGITLQKEDVVIFFNNNQNYPVFVIDFLEDAVAAGSELLPVAMRRDDRVPPSCVKKAQSFDVTEQLRQRSLSESHIETVAIVLARTVISILQPTLTKNNMYLFLSHRRIDGEKIAGAFYDAFALRAQQAFRDLNKVLVGEDAQEVIEENLRQCDAVVYLDTPRSGESKWIALELEVALSRGVPIVWVRIGPEEGRAKDFWFKPAEVPHFHFPNIESLDEYVDPEIVDEVIHKAFEISRAHAKEVLGHLKRIRALAKRGTIKLTELNKKYFTYQIEIPRHGFRYFQRPMTHIVSFYGRLPKEHEHEQFLKSVARYGYEPHPQLGTIYDTALILAPIASQHDERLLEEPHKVDSCDEYLNCLEHYVRFPIQSQTSMKGIIISGAFPDCEPEHQQHITDAVRAFTQAILTRNSKVIFGAHPTFQHLIFDMAKQINSQSYKDAVKMYVSRHFVKEEDVIGSRKHATVMPVDEVDKDRNKSLSAMRKSMIDDPDALCMVVIGGKTKRHGIPPGIDEEIKLARSRRLPVFLIGSAGGRTAEITAEMDADDWNQNLNDLPSEFNHELMVSLDYSALANDILDKMGL</sequence>
<dbReference type="InterPro" id="IPR041197">
    <property type="entry name" value="LD_cluster3"/>
</dbReference>
<dbReference type="EMBL" id="AHES01000076">
    <property type="protein sequence ID" value="EOO66315.1"/>
    <property type="molecule type" value="Genomic_DNA"/>
</dbReference>
<reference evidence="2 3" key="1">
    <citation type="submission" date="2012-12" db="EMBL/GenBank/DDBJ databases">
        <title>The Genome Sequence of Bacillus cereus VD021.</title>
        <authorList>
            <consortium name="The Broad Institute Genome Sequencing Platform"/>
            <consortium name="The Broad Institute Genome Sequencing Center for Infectious Disease"/>
            <person name="Feldgarden M."/>
            <person name="Van der Auwera G.A."/>
            <person name="Mahillon J."/>
            <person name="Duprez V."/>
            <person name="Timmery S."/>
            <person name="Mattelet C."/>
            <person name="Dierick K."/>
            <person name="Sun M."/>
            <person name="Yu Z."/>
            <person name="Zhu L."/>
            <person name="Hu X."/>
            <person name="Shank E.B."/>
            <person name="Swiecicka I."/>
            <person name="Hansen B.M."/>
            <person name="Andrup L."/>
            <person name="Walker B."/>
            <person name="Young S.K."/>
            <person name="Zeng Q."/>
            <person name="Gargeya S."/>
            <person name="Fitzgerald M."/>
            <person name="Haas B."/>
            <person name="Abouelleil A."/>
            <person name="Alvarado L."/>
            <person name="Arachchi H.M."/>
            <person name="Berlin A.M."/>
            <person name="Chapman S.B."/>
            <person name="Dewar J."/>
            <person name="Goldberg J."/>
            <person name="Griggs A."/>
            <person name="Gujja S."/>
            <person name="Hansen M."/>
            <person name="Howarth C."/>
            <person name="Imamovic A."/>
            <person name="Larimer J."/>
            <person name="McCowan C."/>
            <person name="Murphy C."/>
            <person name="Neiman D."/>
            <person name="Pearson M."/>
            <person name="Priest M."/>
            <person name="Roberts A."/>
            <person name="Saif S."/>
            <person name="Shea T."/>
            <person name="Sisk P."/>
            <person name="Sykes S."/>
            <person name="Wortman J."/>
            <person name="Nusbaum C."/>
            <person name="Birren B."/>
        </authorList>
    </citation>
    <scope>NUCLEOTIDE SEQUENCE [LARGE SCALE GENOMIC DNA]</scope>
    <source>
        <strain evidence="2 3">VD021</strain>
    </source>
</reference>
<dbReference type="Pfam" id="PF18180">
    <property type="entry name" value="LD_cluster3"/>
    <property type="match status" value="1"/>
</dbReference>
<dbReference type="InterPro" id="IPR000157">
    <property type="entry name" value="TIR_dom"/>
</dbReference>
<proteinExistence type="predicted"/>
<dbReference type="HOGENOM" id="CLU_454708_0_0_9"/>
<gene>
    <name evidence="2" type="ORF">IIC_05774</name>
</gene>
<evidence type="ECO:0000313" key="2">
    <source>
        <dbReference type="EMBL" id="EOO66315.1"/>
    </source>
</evidence>
<dbReference type="Gene3D" id="3.40.50.10140">
    <property type="entry name" value="Toll/interleukin-1 receptor homology (TIR) domain"/>
    <property type="match status" value="1"/>
</dbReference>
<accession>R8H0E4</accession>
<dbReference type="Pfam" id="PF13676">
    <property type="entry name" value="TIR_2"/>
    <property type="match status" value="1"/>
</dbReference>
<dbReference type="SUPFAM" id="SSF52200">
    <property type="entry name" value="Toll/Interleukin receptor TIR domain"/>
    <property type="match status" value="1"/>
</dbReference>